<keyword evidence="2" id="KW-1185">Reference proteome</keyword>
<evidence type="ECO:0000313" key="1">
    <source>
        <dbReference type="EMBL" id="KAH3776586.1"/>
    </source>
</evidence>
<comment type="caution">
    <text evidence="1">The sequence shown here is derived from an EMBL/GenBank/DDBJ whole genome shotgun (WGS) entry which is preliminary data.</text>
</comment>
<dbReference type="EMBL" id="JAIWYP010000009">
    <property type="protein sequence ID" value="KAH3776586.1"/>
    <property type="molecule type" value="Genomic_DNA"/>
</dbReference>
<reference evidence="1" key="1">
    <citation type="journal article" date="2019" name="bioRxiv">
        <title>The Genome of the Zebra Mussel, Dreissena polymorpha: A Resource for Invasive Species Research.</title>
        <authorList>
            <person name="McCartney M.A."/>
            <person name="Auch B."/>
            <person name="Kono T."/>
            <person name="Mallez S."/>
            <person name="Zhang Y."/>
            <person name="Obille A."/>
            <person name="Becker A."/>
            <person name="Abrahante J.E."/>
            <person name="Garbe J."/>
            <person name="Badalamenti J.P."/>
            <person name="Herman A."/>
            <person name="Mangelson H."/>
            <person name="Liachko I."/>
            <person name="Sullivan S."/>
            <person name="Sone E.D."/>
            <person name="Koren S."/>
            <person name="Silverstein K.A.T."/>
            <person name="Beckman K.B."/>
            <person name="Gohl D.M."/>
        </authorList>
    </citation>
    <scope>NUCLEOTIDE SEQUENCE</scope>
    <source>
        <strain evidence="1">Duluth1</strain>
        <tissue evidence="1">Whole animal</tissue>
    </source>
</reference>
<accession>A0A9D4IIA7</accession>
<organism evidence="1 2">
    <name type="scientific">Dreissena polymorpha</name>
    <name type="common">Zebra mussel</name>
    <name type="synonym">Mytilus polymorpha</name>
    <dbReference type="NCBI Taxonomy" id="45954"/>
    <lineage>
        <taxon>Eukaryota</taxon>
        <taxon>Metazoa</taxon>
        <taxon>Spiralia</taxon>
        <taxon>Lophotrochozoa</taxon>
        <taxon>Mollusca</taxon>
        <taxon>Bivalvia</taxon>
        <taxon>Autobranchia</taxon>
        <taxon>Heteroconchia</taxon>
        <taxon>Euheterodonta</taxon>
        <taxon>Imparidentia</taxon>
        <taxon>Neoheterodontei</taxon>
        <taxon>Myida</taxon>
        <taxon>Dreissenoidea</taxon>
        <taxon>Dreissenidae</taxon>
        <taxon>Dreissena</taxon>
    </lineage>
</organism>
<dbReference type="Proteomes" id="UP000828390">
    <property type="component" value="Unassembled WGS sequence"/>
</dbReference>
<protein>
    <submittedName>
        <fullName evidence="1">Uncharacterized protein</fullName>
    </submittedName>
</protein>
<gene>
    <name evidence="1" type="ORF">DPMN_178017</name>
</gene>
<proteinExistence type="predicted"/>
<reference evidence="1" key="2">
    <citation type="submission" date="2020-11" db="EMBL/GenBank/DDBJ databases">
        <authorList>
            <person name="McCartney M.A."/>
            <person name="Auch B."/>
            <person name="Kono T."/>
            <person name="Mallez S."/>
            <person name="Becker A."/>
            <person name="Gohl D.M."/>
            <person name="Silverstein K.A.T."/>
            <person name="Koren S."/>
            <person name="Bechman K.B."/>
            <person name="Herman A."/>
            <person name="Abrahante J.E."/>
            <person name="Garbe J."/>
        </authorList>
    </citation>
    <scope>NUCLEOTIDE SEQUENCE</scope>
    <source>
        <strain evidence="1">Duluth1</strain>
        <tissue evidence="1">Whole animal</tissue>
    </source>
</reference>
<sequence>MRADRAIERPRRSSLCRSVTSEASFMAPSAHSPWRAADYNVPAHFRETSTEYLGQFRAPRSPPAPIMRLYSTHFTMPNSQPVVSGVSRITTNLW</sequence>
<evidence type="ECO:0000313" key="2">
    <source>
        <dbReference type="Proteomes" id="UP000828390"/>
    </source>
</evidence>
<dbReference type="AlphaFoldDB" id="A0A9D4IIA7"/>
<name>A0A9D4IIA7_DREPO</name>